<dbReference type="PANTHER" id="PTHR30563">
    <property type="entry name" value="DNA RECOMBINATION PROTEIN RMUC"/>
    <property type="match status" value="1"/>
</dbReference>
<dbReference type="EMBL" id="AUZJ01000033">
    <property type="protein sequence ID" value="ERF60802.1"/>
    <property type="molecule type" value="Genomic_DNA"/>
</dbReference>
<dbReference type="SUPFAM" id="SSF46579">
    <property type="entry name" value="Prefoldin"/>
    <property type="match status" value="1"/>
</dbReference>
<evidence type="ECO:0000313" key="8">
    <source>
        <dbReference type="EMBL" id="ERK03497.1"/>
    </source>
</evidence>
<evidence type="ECO:0000256" key="6">
    <source>
        <dbReference type="SAM" id="Phobius"/>
    </source>
</evidence>
<reference evidence="9 10" key="1">
    <citation type="submission" date="2013-08" db="EMBL/GenBank/DDBJ databases">
        <authorList>
            <person name="Durkin A.S."/>
            <person name="Haft D.R."/>
            <person name="McCorrison J."/>
            <person name="Torralba M."/>
            <person name="Gillis M."/>
            <person name="Haft D.H."/>
            <person name="Methe B."/>
            <person name="Sutton G."/>
            <person name="Nelson K.E."/>
        </authorList>
    </citation>
    <scope>NUCLEOTIDE SEQUENCE [LARGE SCALE GENOMIC DNA]</scope>
    <source>
        <strain evidence="8 10">ATCC 35536</strain>
        <strain evidence="7 9">VPI DR56BR1116</strain>
    </source>
</reference>
<name>U2KYI0_TRESO</name>
<evidence type="ECO:0000256" key="3">
    <source>
        <dbReference type="ARBA" id="ARBA00023054"/>
    </source>
</evidence>
<dbReference type="OrthoDB" id="370725at2"/>
<dbReference type="InterPro" id="IPR003798">
    <property type="entry name" value="DNA_recombination_RmuC"/>
</dbReference>
<dbReference type="PANTHER" id="PTHR30563:SF0">
    <property type="entry name" value="DNA RECOMBINATION PROTEIN RMUC"/>
    <property type="match status" value="1"/>
</dbReference>
<dbReference type="Proteomes" id="UP000016646">
    <property type="component" value="Unassembled WGS sequence"/>
</dbReference>
<keyword evidence="10" id="KW-1185">Reference proteome</keyword>
<evidence type="ECO:0000256" key="1">
    <source>
        <dbReference type="ARBA" id="ARBA00003416"/>
    </source>
</evidence>
<keyword evidence="6" id="KW-1133">Transmembrane helix</keyword>
<evidence type="ECO:0000313" key="9">
    <source>
        <dbReference type="Proteomes" id="UP000016412"/>
    </source>
</evidence>
<evidence type="ECO:0000256" key="5">
    <source>
        <dbReference type="SAM" id="MobiDB-lite"/>
    </source>
</evidence>
<dbReference type="Pfam" id="PF02646">
    <property type="entry name" value="RmuC"/>
    <property type="match status" value="1"/>
</dbReference>
<proteinExistence type="inferred from homology"/>
<evidence type="ECO:0000256" key="2">
    <source>
        <dbReference type="ARBA" id="ARBA00009840"/>
    </source>
</evidence>
<dbReference type="eggNOG" id="COG1322">
    <property type="taxonomic scope" value="Bacteria"/>
</dbReference>
<sequence>MELQFFIAITGLLLLAVILLIVLIIKTGGTGSSAIFNRLESYEKNLKDEFDRSRKENSESDRESRKENTETLVKFQESINGKLDTLTKNTHESLTNNLTKFMALLSQKFDSLSSATQANLFKQQETIQAGLKNMQDNNEKKLEQMRMTVDEKLQSTLEKRLSSSFEIVSKQLEAVQKGLGEMQNLASDVGGLKRALTNVKSAGGMGEVQLEAVLSDFLSTEQYEKNAHPNPSDPKKVVEFAVKIPSKSTERDYIYLPLDSKYPAVIWDKLTLGYETGDKDEIDSQKKALASEIRSMAKDIKEKYIEVPYTTDFGILFVPYESLYAELNRIPGFVQQLQNDFKVTVSGPTTLTALLNSLQMGFRTLAIQKETSKVWELLGAVKTEFGKFGTVLAKTKEKLQSATNEIENAEKRSRQIEKKLTRVESLPESNAGQPLIDTAFDAE</sequence>
<organism evidence="7 9">
    <name type="scientific">Treponema socranskii subsp. socranskii VPI DR56BR1116 = ATCC 35536</name>
    <dbReference type="NCBI Taxonomy" id="1125725"/>
    <lineage>
        <taxon>Bacteria</taxon>
        <taxon>Pseudomonadati</taxon>
        <taxon>Spirochaetota</taxon>
        <taxon>Spirochaetia</taxon>
        <taxon>Spirochaetales</taxon>
        <taxon>Treponemataceae</taxon>
        <taxon>Treponema</taxon>
    </lineage>
</organism>
<feature type="region of interest" description="Disordered" evidence="5">
    <location>
        <begin position="420"/>
        <end position="443"/>
    </location>
</feature>
<accession>U2KYI0</accession>
<dbReference type="Proteomes" id="UP000016412">
    <property type="component" value="Unassembled WGS sequence"/>
</dbReference>
<evidence type="ECO:0000313" key="7">
    <source>
        <dbReference type="EMBL" id="ERF60802.1"/>
    </source>
</evidence>
<dbReference type="STRING" id="1125725.HMPREF1325_0461"/>
<dbReference type="RefSeq" id="WP_021330256.1">
    <property type="nucleotide sequence ID" value="NZ_AUZJ01000033.1"/>
</dbReference>
<evidence type="ECO:0000256" key="4">
    <source>
        <dbReference type="ARBA" id="ARBA00023172"/>
    </source>
</evidence>
<comment type="similarity">
    <text evidence="2">Belongs to the RmuC family.</text>
</comment>
<feature type="compositionally biased region" description="Basic and acidic residues" evidence="5">
    <location>
        <begin position="49"/>
        <end position="69"/>
    </location>
</feature>
<protein>
    <submittedName>
        <fullName evidence="7">RmuC domain protein</fullName>
    </submittedName>
</protein>
<comment type="function">
    <text evidence="1">Involved in DNA recombination.</text>
</comment>
<dbReference type="GO" id="GO:0006310">
    <property type="term" value="P:DNA recombination"/>
    <property type="evidence" value="ECO:0007669"/>
    <property type="project" value="UniProtKB-KW"/>
</dbReference>
<keyword evidence="6" id="KW-0472">Membrane</keyword>
<comment type="caution">
    <text evidence="7">The sequence shown here is derived from an EMBL/GenBank/DDBJ whole genome shotgun (WGS) entry which is preliminary data.</text>
</comment>
<keyword evidence="4" id="KW-0233">DNA recombination</keyword>
<feature type="transmembrane region" description="Helical" evidence="6">
    <location>
        <begin position="6"/>
        <end position="25"/>
    </location>
</feature>
<keyword evidence="6" id="KW-0812">Transmembrane</keyword>
<dbReference type="AlphaFoldDB" id="U2KYI0"/>
<gene>
    <name evidence="8" type="ORF">HMPREF0860_2517</name>
    <name evidence="7" type="ORF">HMPREF1325_0461</name>
</gene>
<dbReference type="PATRIC" id="fig|1125725.3.peg.1223"/>
<keyword evidence="3" id="KW-0175">Coiled coil</keyword>
<evidence type="ECO:0000313" key="10">
    <source>
        <dbReference type="Proteomes" id="UP000016646"/>
    </source>
</evidence>
<dbReference type="EMBL" id="AVQI01000032">
    <property type="protein sequence ID" value="ERK03497.1"/>
    <property type="molecule type" value="Genomic_DNA"/>
</dbReference>
<feature type="region of interest" description="Disordered" evidence="5">
    <location>
        <begin position="49"/>
        <end position="70"/>
    </location>
</feature>